<sequence>MSADVEQEVRDIADERGTGTAGGTATSAGGGTRLVAVGLVLLAAVAAVLFGFQAHRAAADADARSDALAAAQERVPELLSYDTATLDEDLANARAQTTGDFTADYGEILEAVVKPQAKARKISTVATVSAAGVVRGDTDEVVVLLFLTQTTTSGKEGTTVAGSRVEVTMTPVDGDWKIASLKPV</sequence>
<reference evidence="6" key="1">
    <citation type="journal article" date="2019" name="Int. J. Syst. Evol. Microbiol.">
        <title>The Global Catalogue of Microorganisms (GCM) 10K type strain sequencing project: providing services to taxonomists for standard genome sequencing and annotation.</title>
        <authorList>
            <consortium name="The Broad Institute Genomics Platform"/>
            <consortium name="The Broad Institute Genome Sequencing Center for Infectious Disease"/>
            <person name="Wu L."/>
            <person name="Ma J."/>
        </authorList>
    </citation>
    <scope>NUCLEOTIDE SEQUENCE [LARGE SCALE GENOMIC DNA]</scope>
    <source>
        <strain evidence="6">JCM 17460</strain>
    </source>
</reference>
<dbReference type="Proteomes" id="UP001500301">
    <property type="component" value="Unassembled WGS sequence"/>
</dbReference>
<gene>
    <name evidence="5" type="ORF">GCM10022263_03210</name>
</gene>
<evidence type="ECO:0000256" key="4">
    <source>
        <dbReference type="SAM" id="Phobius"/>
    </source>
</evidence>
<proteinExistence type="predicted"/>
<evidence type="ECO:0000256" key="2">
    <source>
        <dbReference type="ARBA" id="ARBA00023136"/>
    </source>
</evidence>
<keyword evidence="4" id="KW-0812">Transmembrane</keyword>
<organism evidence="5 6">
    <name type="scientific">Nocardioides daeguensis</name>
    <dbReference type="NCBI Taxonomy" id="908359"/>
    <lineage>
        <taxon>Bacteria</taxon>
        <taxon>Bacillati</taxon>
        <taxon>Actinomycetota</taxon>
        <taxon>Actinomycetes</taxon>
        <taxon>Propionibacteriales</taxon>
        <taxon>Nocardioidaceae</taxon>
        <taxon>Nocardioides</taxon>
    </lineage>
</organism>
<evidence type="ECO:0008006" key="7">
    <source>
        <dbReference type="Google" id="ProtNLM"/>
    </source>
</evidence>
<dbReference type="PANTHER" id="PTHR37042:SF4">
    <property type="entry name" value="OUTER MEMBRANE PROTEIN RV1973"/>
    <property type="match status" value="1"/>
</dbReference>
<feature type="region of interest" description="Disordered" evidence="3">
    <location>
        <begin position="1"/>
        <end position="26"/>
    </location>
</feature>
<keyword evidence="4" id="KW-1133">Transmembrane helix</keyword>
<dbReference type="PANTHER" id="PTHR37042">
    <property type="entry name" value="OUTER MEMBRANE PROTEIN RV1973"/>
    <property type="match status" value="1"/>
</dbReference>
<comment type="subcellular location">
    <subcellularLocation>
        <location evidence="1">Membrane</location>
    </subcellularLocation>
</comment>
<keyword evidence="6" id="KW-1185">Reference proteome</keyword>
<feature type="compositionally biased region" description="Basic and acidic residues" evidence="3">
    <location>
        <begin position="7"/>
        <end position="17"/>
    </location>
</feature>
<feature type="transmembrane region" description="Helical" evidence="4">
    <location>
        <begin position="34"/>
        <end position="52"/>
    </location>
</feature>
<evidence type="ECO:0000256" key="1">
    <source>
        <dbReference type="ARBA" id="ARBA00004370"/>
    </source>
</evidence>
<evidence type="ECO:0000313" key="6">
    <source>
        <dbReference type="Proteomes" id="UP001500301"/>
    </source>
</evidence>
<dbReference type="RefSeq" id="WP_218235007.1">
    <property type="nucleotide sequence ID" value="NZ_BAABBB010000003.1"/>
</dbReference>
<protein>
    <recommendedName>
        <fullName evidence="7">Mce-associated membrane protein</fullName>
    </recommendedName>
</protein>
<comment type="caution">
    <text evidence="5">The sequence shown here is derived from an EMBL/GenBank/DDBJ whole genome shotgun (WGS) entry which is preliminary data.</text>
</comment>
<name>A0ABP6UUX3_9ACTN</name>
<evidence type="ECO:0000256" key="3">
    <source>
        <dbReference type="SAM" id="MobiDB-lite"/>
    </source>
</evidence>
<keyword evidence="2 4" id="KW-0472">Membrane</keyword>
<dbReference type="EMBL" id="BAABBB010000003">
    <property type="protein sequence ID" value="GAA3518812.1"/>
    <property type="molecule type" value="Genomic_DNA"/>
</dbReference>
<accession>A0ABP6UUX3</accession>
<evidence type="ECO:0000313" key="5">
    <source>
        <dbReference type="EMBL" id="GAA3518812.1"/>
    </source>
</evidence>